<evidence type="ECO:0000256" key="4">
    <source>
        <dbReference type="ARBA" id="ARBA00022692"/>
    </source>
</evidence>
<dbReference type="InterPro" id="IPR050790">
    <property type="entry name" value="ExbB/TolQ_transport"/>
</dbReference>
<organism evidence="11 12">
    <name type="scientific">Veillonella criceti</name>
    <dbReference type="NCBI Taxonomy" id="103891"/>
    <lineage>
        <taxon>Bacteria</taxon>
        <taxon>Bacillati</taxon>
        <taxon>Bacillota</taxon>
        <taxon>Negativicutes</taxon>
        <taxon>Veillonellales</taxon>
        <taxon>Veillonellaceae</taxon>
        <taxon>Veillonella</taxon>
    </lineage>
</organism>
<accession>A0A380NCD9</accession>
<feature type="transmembrane region" description="Helical" evidence="9">
    <location>
        <begin position="6"/>
        <end position="33"/>
    </location>
</feature>
<dbReference type="InterPro" id="IPR002898">
    <property type="entry name" value="MotA_ExbB_proton_chnl"/>
</dbReference>
<sequence length="205" mass="22471">MEGVTYIIDLFVTGGLVMYPLLILSLITVAIGIERWYFFRLNTKGGRGFSHGVYHSAKQADWHSVDELCQQYPLAISRVIHAGCSNRESEQTMKGAFMEQMTFEMSSFKQYLDFLSAIVTVAPLLGLLGTVTGMIGTFGVLDNGGGAAAITGGIGEALIATASGLCVAIIAFIIYTYFTHRLDQFVVRSEELCLTMVNAMKKEWN</sequence>
<dbReference type="PANTHER" id="PTHR30625:SF15">
    <property type="entry name" value="BIOPOLYMER TRANSPORT PROTEIN EXBB"/>
    <property type="match status" value="1"/>
</dbReference>
<protein>
    <submittedName>
        <fullName evidence="11">Colicin uptake protein TolQ</fullName>
    </submittedName>
</protein>
<dbReference type="AlphaFoldDB" id="A0A380NCD9"/>
<dbReference type="GO" id="GO:0017038">
    <property type="term" value="P:protein import"/>
    <property type="evidence" value="ECO:0007669"/>
    <property type="project" value="TreeGrafter"/>
</dbReference>
<keyword evidence="4 9" id="KW-0812">Transmembrane</keyword>
<keyword evidence="6 9" id="KW-1133">Transmembrane helix</keyword>
<evidence type="ECO:0000256" key="7">
    <source>
        <dbReference type="ARBA" id="ARBA00023136"/>
    </source>
</evidence>
<gene>
    <name evidence="11" type="primary">tolQ_1</name>
    <name evidence="11" type="ORF">NCTC12020_00034</name>
</gene>
<evidence type="ECO:0000256" key="3">
    <source>
        <dbReference type="ARBA" id="ARBA00022475"/>
    </source>
</evidence>
<feature type="transmembrane region" description="Helical" evidence="9">
    <location>
        <begin position="158"/>
        <end position="178"/>
    </location>
</feature>
<keyword evidence="2 8" id="KW-0813">Transport</keyword>
<evidence type="ECO:0000313" key="11">
    <source>
        <dbReference type="EMBL" id="SUP37153.1"/>
    </source>
</evidence>
<evidence type="ECO:0000256" key="6">
    <source>
        <dbReference type="ARBA" id="ARBA00022989"/>
    </source>
</evidence>
<keyword evidence="3" id="KW-1003">Cell membrane</keyword>
<proteinExistence type="inferred from homology"/>
<evidence type="ECO:0000256" key="5">
    <source>
        <dbReference type="ARBA" id="ARBA00022927"/>
    </source>
</evidence>
<evidence type="ECO:0000256" key="8">
    <source>
        <dbReference type="RuleBase" id="RU004057"/>
    </source>
</evidence>
<comment type="similarity">
    <text evidence="8">Belongs to the exbB/tolQ family.</text>
</comment>
<keyword evidence="12" id="KW-1185">Reference proteome</keyword>
<comment type="subcellular location">
    <subcellularLocation>
        <location evidence="1">Cell membrane</location>
        <topology evidence="1">Multi-pass membrane protein</topology>
    </subcellularLocation>
    <subcellularLocation>
        <location evidence="8">Membrane</location>
        <topology evidence="8">Multi-pass membrane protein</topology>
    </subcellularLocation>
</comment>
<feature type="transmembrane region" description="Helical" evidence="9">
    <location>
        <begin position="111"/>
        <end position="138"/>
    </location>
</feature>
<reference evidence="11 12" key="1">
    <citation type="submission" date="2018-06" db="EMBL/GenBank/DDBJ databases">
        <authorList>
            <consortium name="Pathogen Informatics"/>
            <person name="Doyle S."/>
        </authorList>
    </citation>
    <scope>NUCLEOTIDE SEQUENCE [LARGE SCALE GENOMIC DNA]</scope>
    <source>
        <strain evidence="11 12">NCTC12020</strain>
    </source>
</reference>
<evidence type="ECO:0000256" key="2">
    <source>
        <dbReference type="ARBA" id="ARBA00022448"/>
    </source>
</evidence>
<feature type="domain" description="MotA/TolQ/ExbB proton channel" evidence="10">
    <location>
        <begin position="77"/>
        <end position="190"/>
    </location>
</feature>
<dbReference type="EMBL" id="UHIO01000001">
    <property type="protein sequence ID" value="SUP37153.1"/>
    <property type="molecule type" value="Genomic_DNA"/>
</dbReference>
<dbReference type="Proteomes" id="UP000255367">
    <property type="component" value="Unassembled WGS sequence"/>
</dbReference>
<keyword evidence="7 9" id="KW-0472">Membrane</keyword>
<dbReference type="RefSeq" id="WP_115309332.1">
    <property type="nucleotide sequence ID" value="NZ_UHIO01000001.1"/>
</dbReference>
<evidence type="ECO:0000256" key="9">
    <source>
        <dbReference type="SAM" id="Phobius"/>
    </source>
</evidence>
<evidence type="ECO:0000259" key="10">
    <source>
        <dbReference type="Pfam" id="PF01618"/>
    </source>
</evidence>
<dbReference type="Pfam" id="PF01618">
    <property type="entry name" value="MotA_ExbB"/>
    <property type="match status" value="1"/>
</dbReference>
<evidence type="ECO:0000256" key="1">
    <source>
        <dbReference type="ARBA" id="ARBA00004651"/>
    </source>
</evidence>
<name>A0A380NCD9_9FIRM</name>
<dbReference type="GO" id="GO:0005886">
    <property type="term" value="C:plasma membrane"/>
    <property type="evidence" value="ECO:0007669"/>
    <property type="project" value="UniProtKB-SubCell"/>
</dbReference>
<evidence type="ECO:0000313" key="12">
    <source>
        <dbReference type="Proteomes" id="UP000255367"/>
    </source>
</evidence>
<dbReference type="OrthoDB" id="4045at2"/>
<keyword evidence="5 8" id="KW-0653">Protein transport</keyword>
<dbReference type="PANTHER" id="PTHR30625">
    <property type="entry name" value="PROTEIN TOLQ"/>
    <property type="match status" value="1"/>
</dbReference>